<reference evidence="1 2" key="1">
    <citation type="submission" date="2017-04" db="EMBL/GenBank/DDBJ databases">
        <authorList>
            <person name="Afonso C.L."/>
            <person name="Miller P.J."/>
            <person name="Scott M.A."/>
            <person name="Spackman E."/>
            <person name="Goraichik I."/>
            <person name="Dimitrov K.M."/>
            <person name="Suarez D.L."/>
            <person name="Swayne D.E."/>
        </authorList>
    </citation>
    <scope>NUCLEOTIDE SEQUENCE [LARGE SCALE GENOMIC DNA]</scope>
    <source>
        <strain evidence="1">LMG 28154</strain>
    </source>
</reference>
<accession>A0A238H3Z8</accession>
<sequence>MSAGWPVRSGSAGCGALWPAAAMRYHLRMTCAVGACICRHDGCVAPGRYIL</sequence>
<evidence type="ECO:0000313" key="2">
    <source>
        <dbReference type="Proteomes" id="UP000198460"/>
    </source>
</evidence>
<proteinExistence type="predicted"/>
<evidence type="ECO:0000313" key="1">
    <source>
        <dbReference type="EMBL" id="SMG00041.1"/>
    </source>
</evidence>
<name>A0A238H3Z8_9BURK</name>
<dbReference type="EMBL" id="FXAN01000049">
    <property type="protein sequence ID" value="SMG00041.1"/>
    <property type="molecule type" value="Genomic_DNA"/>
</dbReference>
<protein>
    <submittedName>
        <fullName evidence="1">Uncharacterized protein</fullName>
    </submittedName>
</protein>
<dbReference type="AlphaFoldDB" id="A0A238H3Z8"/>
<dbReference type="Proteomes" id="UP000198460">
    <property type="component" value="Unassembled WGS sequence"/>
</dbReference>
<organism evidence="1 2">
    <name type="scientific">Burkholderia singularis</name>
    <dbReference type="NCBI Taxonomy" id="1503053"/>
    <lineage>
        <taxon>Bacteria</taxon>
        <taxon>Pseudomonadati</taxon>
        <taxon>Pseudomonadota</taxon>
        <taxon>Betaproteobacteria</taxon>
        <taxon>Burkholderiales</taxon>
        <taxon>Burkholderiaceae</taxon>
        <taxon>Burkholderia</taxon>
        <taxon>pseudomallei group</taxon>
    </lineage>
</organism>
<gene>
    <name evidence="1" type="ORF">BSIN_3233</name>
</gene>